<feature type="signal peptide" evidence="1">
    <location>
        <begin position="1"/>
        <end position="20"/>
    </location>
</feature>
<accession>A0ABY4HWW7</accession>
<dbReference type="Gene3D" id="3.10.450.360">
    <property type="match status" value="1"/>
</dbReference>
<keyword evidence="1" id="KW-0732">Signal</keyword>
<name>A0ABY4HWW7_CHIFI</name>
<sequence length="178" mass="20764">MKKIFFAAGVLLMSVNIAFAHTQDEGKKTKAERKEIRRENKDEVSIFTRNQFYQDFPEATNIRFEKTNYFDEVAFTLGQKDMRAYYDVRSNLVGTTETKALADLPENAQRTIQKKYGDFNVERVFLYDDNEANETDMTLFDMAFDDADNYFVELRKNSEVMIVKVDMAGNVSFFKSIQ</sequence>
<evidence type="ECO:0000313" key="3">
    <source>
        <dbReference type="Proteomes" id="UP000830198"/>
    </source>
</evidence>
<protein>
    <recommendedName>
        <fullName evidence="4">Beta-lactamase-inhibitor-like, PepSY-like</fullName>
    </recommendedName>
</protein>
<evidence type="ECO:0000256" key="1">
    <source>
        <dbReference type="SAM" id="SignalP"/>
    </source>
</evidence>
<dbReference type="Proteomes" id="UP000830198">
    <property type="component" value="Chromosome"/>
</dbReference>
<evidence type="ECO:0008006" key="4">
    <source>
        <dbReference type="Google" id="ProtNLM"/>
    </source>
</evidence>
<feature type="chain" id="PRO_5045464651" description="Beta-lactamase-inhibitor-like, PepSY-like" evidence="1">
    <location>
        <begin position="21"/>
        <end position="178"/>
    </location>
</feature>
<evidence type="ECO:0000313" key="2">
    <source>
        <dbReference type="EMBL" id="UPK68287.1"/>
    </source>
</evidence>
<dbReference type="RefSeq" id="WP_247810676.1">
    <property type="nucleotide sequence ID" value="NZ_CP095855.1"/>
</dbReference>
<proteinExistence type="predicted"/>
<organism evidence="2 3">
    <name type="scientific">Chitinophaga filiformis</name>
    <name type="common">Myxococcus filiformis</name>
    <name type="synonym">Flexibacter filiformis</name>
    <dbReference type="NCBI Taxonomy" id="104663"/>
    <lineage>
        <taxon>Bacteria</taxon>
        <taxon>Pseudomonadati</taxon>
        <taxon>Bacteroidota</taxon>
        <taxon>Chitinophagia</taxon>
        <taxon>Chitinophagales</taxon>
        <taxon>Chitinophagaceae</taxon>
        <taxon>Chitinophaga</taxon>
    </lineage>
</organism>
<reference evidence="2 3" key="1">
    <citation type="submission" date="2022-04" db="EMBL/GenBank/DDBJ databases">
        <title>The arsenic-methylating capacity of Chitinophaga filiformis YT5 during chitin decomposition.</title>
        <authorList>
            <person name="Chen G."/>
            <person name="Liang Y."/>
        </authorList>
    </citation>
    <scope>NUCLEOTIDE SEQUENCE [LARGE SCALE GENOMIC DNA]</scope>
    <source>
        <strain evidence="2 3">YT5</strain>
    </source>
</reference>
<gene>
    <name evidence="2" type="ORF">MYF79_25345</name>
</gene>
<dbReference type="SUPFAM" id="SSF160574">
    <property type="entry name" value="BT0923-like"/>
    <property type="match status" value="1"/>
</dbReference>
<keyword evidence="3" id="KW-1185">Reference proteome</keyword>
<dbReference type="EMBL" id="CP095855">
    <property type="protein sequence ID" value="UPK68287.1"/>
    <property type="molecule type" value="Genomic_DNA"/>
</dbReference>